<evidence type="ECO:0000313" key="1">
    <source>
        <dbReference type="EMBL" id="KAF6099872.1"/>
    </source>
</evidence>
<organism evidence="1 2">
    <name type="scientific">Phyllostomus discolor</name>
    <name type="common">pale spear-nosed bat</name>
    <dbReference type="NCBI Taxonomy" id="89673"/>
    <lineage>
        <taxon>Eukaryota</taxon>
        <taxon>Metazoa</taxon>
        <taxon>Chordata</taxon>
        <taxon>Craniata</taxon>
        <taxon>Vertebrata</taxon>
        <taxon>Euteleostomi</taxon>
        <taxon>Mammalia</taxon>
        <taxon>Eutheria</taxon>
        <taxon>Laurasiatheria</taxon>
        <taxon>Chiroptera</taxon>
        <taxon>Yangochiroptera</taxon>
        <taxon>Phyllostomidae</taxon>
        <taxon>Phyllostominae</taxon>
        <taxon>Phyllostomus</taxon>
    </lineage>
</organism>
<dbReference type="EMBL" id="JABVXQ010000007">
    <property type="protein sequence ID" value="KAF6099872.1"/>
    <property type="molecule type" value="Genomic_DNA"/>
</dbReference>
<evidence type="ECO:0000313" key="2">
    <source>
        <dbReference type="Proteomes" id="UP000664940"/>
    </source>
</evidence>
<comment type="caution">
    <text evidence="1">The sequence shown here is derived from an EMBL/GenBank/DDBJ whole genome shotgun (WGS) entry which is preliminary data.</text>
</comment>
<proteinExistence type="predicted"/>
<dbReference type="AlphaFoldDB" id="A0A833ZW39"/>
<reference evidence="1 2" key="1">
    <citation type="journal article" date="2020" name="Nature">
        <title>Six reference-quality genomes reveal evolution of bat adaptations.</title>
        <authorList>
            <person name="Jebb D."/>
            <person name="Huang Z."/>
            <person name="Pippel M."/>
            <person name="Hughes G.M."/>
            <person name="Lavrichenko K."/>
            <person name="Devanna P."/>
            <person name="Winkler S."/>
            <person name="Jermiin L.S."/>
            <person name="Skirmuntt E.C."/>
            <person name="Katzourakis A."/>
            <person name="Burkitt-Gray L."/>
            <person name="Ray D.A."/>
            <person name="Sullivan K.A.M."/>
            <person name="Roscito J.G."/>
            <person name="Kirilenko B.M."/>
            <person name="Davalos L.M."/>
            <person name="Corthals A.P."/>
            <person name="Power M.L."/>
            <person name="Jones G."/>
            <person name="Ransome R.D."/>
            <person name="Dechmann D.K.N."/>
            <person name="Locatelli A.G."/>
            <person name="Puechmaille S.J."/>
            <person name="Fedrigo O."/>
            <person name="Jarvis E.D."/>
            <person name="Hiller M."/>
            <person name="Vernes S.C."/>
            <person name="Myers E.W."/>
            <person name="Teeling E.C."/>
        </authorList>
    </citation>
    <scope>NUCLEOTIDE SEQUENCE [LARGE SCALE GENOMIC DNA]</scope>
    <source>
        <strain evidence="1">Bat1K_MPI-CBG_1</strain>
    </source>
</reference>
<accession>A0A833ZW39</accession>
<gene>
    <name evidence="1" type="ORF">HJG60_011597</name>
</gene>
<name>A0A833ZW39_9CHIR</name>
<protein>
    <submittedName>
        <fullName evidence="1">Uncharacterized protein</fullName>
    </submittedName>
</protein>
<dbReference type="Proteomes" id="UP000664940">
    <property type="component" value="Unassembled WGS sequence"/>
</dbReference>
<sequence length="160" mass="16218">MGAMGGRTEGSRAQGTFSLSAPAGRGLLTVVSGFPTGVRQSVSSQEHPDRPFTKPMITEPCFRWGKRTTLFSGRWVNVESAQAFVTAAGACWAALEGAQIPTRSCPNGKAALVAEPVCPPAGRPLSPASHVVCPFPCGTDGHGAVPSGGRLGGSVGSGAV</sequence>